<evidence type="ECO:0000313" key="2">
    <source>
        <dbReference type="Proteomes" id="UP000822688"/>
    </source>
</evidence>
<gene>
    <name evidence="1" type="ORF">KC19_12G008700</name>
</gene>
<dbReference type="EMBL" id="CM026433">
    <property type="protein sequence ID" value="KAG0553401.1"/>
    <property type="molecule type" value="Genomic_DNA"/>
</dbReference>
<keyword evidence="2" id="KW-1185">Reference proteome</keyword>
<evidence type="ECO:0000313" key="1">
    <source>
        <dbReference type="EMBL" id="KAG0553402.1"/>
    </source>
</evidence>
<dbReference type="AlphaFoldDB" id="A0A8T0G812"/>
<comment type="caution">
    <text evidence="1">The sequence shown here is derived from an EMBL/GenBank/DDBJ whole genome shotgun (WGS) entry which is preliminary data.</text>
</comment>
<organism evidence="1 2">
    <name type="scientific">Ceratodon purpureus</name>
    <name type="common">Fire moss</name>
    <name type="synonym">Dicranum purpureum</name>
    <dbReference type="NCBI Taxonomy" id="3225"/>
    <lineage>
        <taxon>Eukaryota</taxon>
        <taxon>Viridiplantae</taxon>
        <taxon>Streptophyta</taxon>
        <taxon>Embryophyta</taxon>
        <taxon>Bryophyta</taxon>
        <taxon>Bryophytina</taxon>
        <taxon>Bryopsida</taxon>
        <taxon>Dicranidae</taxon>
        <taxon>Pseudoditrichales</taxon>
        <taxon>Ditrichaceae</taxon>
        <taxon>Ceratodon</taxon>
    </lineage>
</organism>
<name>A0A8T0G812_CERPU</name>
<protein>
    <submittedName>
        <fullName evidence="1">Uncharacterized protein</fullName>
    </submittedName>
</protein>
<proteinExistence type="predicted"/>
<dbReference type="EMBL" id="CM026433">
    <property type="protein sequence ID" value="KAG0553402.1"/>
    <property type="molecule type" value="Genomic_DNA"/>
</dbReference>
<sequence>MAMRRRTDIKVMEVETRGTPLVNALPGRGHRINPIASALADLKENEMAVRRIYSSQEKTPDHSVLQDRKIVNLLVTHNRDAVQRAIAEASTEFAKQTKALFESVFDAQDVATVFDAEDVATVKELTRSRRIKSLVDMFLKSKDGKATLRDMNKVTGRLDVHHDIKSCIKKEDVEELNQIRLKLDTLRSVPGGGFVDLISGYMEANMLMNTKLSAEDLALIQEKLDGGDTLGLGESSKSWLSHVTASLLRG</sequence>
<reference evidence="1" key="1">
    <citation type="submission" date="2020-06" db="EMBL/GenBank/DDBJ databases">
        <title>WGS assembly of Ceratodon purpureus strain R40.</title>
        <authorList>
            <person name="Carey S.B."/>
            <person name="Jenkins J."/>
            <person name="Shu S."/>
            <person name="Lovell J.T."/>
            <person name="Sreedasyam A."/>
            <person name="Maumus F."/>
            <person name="Tiley G.P."/>
            <person name="Fernandez-Pozo N."/>
            <person name="Barry K."/>
            <person name="Chen C."/>
            <person name="Wang M."/>
            <person name="Lipzen A."/>
            <person name="Daum C."/>
            <person name="Saski C.A."/>
            <person name="Payton A.C."/>
            <person name="Mcbreen J.C."/>
            <person name="Conrad R.E."/>
            <person name="Kollar L.M."/>
            <person name="Olsson S."/>
            <person name="Huttunen S."/>
            <person name="Landis J.B."/>
            <person name="Wickett N.J."/>
            <person name="Johnson M.G."/>
            <person name="Rensing S.A."/>
            <person name="Grimwood J."/>
            <person name="Schmutz J."/>
            <person name="Mcdaniel S.F."/>
        </authorList>
    </citation>
    <scope>NUCLEOTIDE SEQUENCE</scope>
    <source>
        <strain evidence="1">R40</strain>
    </source>
</reference>
<accession>A0A8T0G812</accession>
<dbReference type="Proteomes" id="UP000822688">
    <property type="component" value="Chromosome 12"/>
</dbReference>